<dbReference type="Pfam" id="PF00578">
    <property type="entry name" value="AhpC-TSA"/>
    <property type="match status" value="1"/>
</dbReference>
<gene>
    <name evidence="2" type="ORF">HNQ36_001784</name>
</gene>
<feature type="domain" description="Thioredoxin" evidence="1">
    <location>
        <begin position="7"/>
        <end position="170"/>
    </location>
</feature>
<dbReference type="InterPro" id="IPR000866">
    <property type="entry name" value="AhpC/TSA"/>
</dbReference>
<organism evidence="2 3">
    <name type="scientific">Afipia massiliensis</name>
    <dbReference type="NCBI Taxonomy" id="211460"/>
    <lineage>
        <taxon>Bacteria</taxon>
        <taxon>Pseudomonadati</taxon>
        <taxon>Pseudomonadota</taxon>
        <taxon>Alphaproteobacteria</taxon>
        <taxon>Hyphomicrobiales</taxon>
        <taxon>Nitrobacteraceae</taxon>
        <taxon>Afipia</taxon>
    </lineage>
</organism>
<dbReference type="Proteomes" id="UP000521227">
    <property type="component" value="Unassembled WGS sequence"/>
</dbReference>
<comment type="caution">
    <text evidence="2">The sequence shown here is derived from an EMBL/GenBank/DDBJ whole genome shotgun (WGS) entry which is preliminary data.</text>
</comment>
<dbReference type="AlphaFoldDB" id="A0A840MYK8"/>
<dbReference type="GO" id="GO:0016491">
    <property type="term" value="F:oxidoreductase activity"/>
    <property type="evidence" value="ECO:0007669"/>
    <property type="project" value="InterPro"/>
</dbReference>
<dbReference type="RefSeq" id="WP_024921597.1">
    <property type="nucleotide sequence ID" value="NZ_JACHIJ010000002.1"/>
</dbReference>
<dbReference type="GO" id="GO:0016209">
    <property type="term" value="F:antioxidant activity"/>
    <property type="evidence" value="ECO:0007669"/>
    <property type="project" value="InterPro"/>
</dbReference>
<accession>A0A840MYK8</accession>
<name>A0A840MYK8_9BRAD</name>
<protein>
    <submittedName>
        <fullName evidence="2">Peroxiredoxin</fullName>
    </submittedName>
</protein>
<evidence type="ECO:0000259" key="1">
    <source>
        <dbReference type="PROSITE" id="PS51352"/>
    </source>
</evidence>
<evidence type="ECO:0000313" key="2">
    <source>
        <dbReference type="EMBL" id="MBB5051830.1"/>
    </source>
</evidence>
<sequence length="186" mass="20446">MSDLVPLVPRQAVPALRVDLAGGGQFDLASEKPANFTLLVFYRGLHCPICKMQLKDLESKLDEFEKRGVSVVALSTDDKERAEQTLQTWGLSRLRIGYGVSLDAARHWGLYVSSGRGKTSAGVDEPALFSEPAIYLVKPDGTLYFGSVQTMPFARPHFSDILTAIDFVVKNNYPARGEVADLRKTA</sequence>
<dbReference type="EMBL" id="JACHIJ010000002">
    <property type="protein sequence ID" value="MBB5051830.1"/>
    <property type="molecule type" value="Genomic_DNA"/>
</dbReference>
<dbReference type="InterPro" id="IPR036249">
    <property type="entry name" value="Thioredoxin-like_sf"/>
</dbReference>
<proteinExistence type="predicted"/>
<dbReference type="Gene3D" id="3.40.30.10">
    <property type="entry name" value="Glutaredoxin"/>
    <property type="match status" value="1"/>
</dbReference>
<dbReference type="SUPFAM" id="SSF52833">
    <property type="entry name" value="Thioredoxin-like"/>
    <property type="match status" value="1"/>
</dbReference>
<dbReference type="InterPro" id="IPR013766">
    <property type="entry name" value="Thioredoxin_domain"/>
</dbReference>
<dbReference type="PROSITE" id="PS51352">
    <property type="entry name" value="THIOREDOXIN_2"/>
    <property type="match status" value="1"/>
</dbReference>
<evidence type="ECO:0000313" key="3">
    <source>
        <dbReference type="Proteomes" id="UP000521227"/>
    </source>
</evidence>
<dbReference type="CDD" id="cd02970">
    <property type="entry name" value="PRX_like2"/>
    <property type="match status" value="1"/>
</dbReference>
<reference evidence="2 3" key="1">
    <citation type="submission" date="2020-08" db="EMBL/GenBank/DDBJ databases">
        <title>Genomic Encyclopedia of Type Strains, Phase IV (KMG-IV): sequencing the most valuable type-strain genomes for metagenomic binning, comparative biology and taxonomic classification.</title>
        <authorList>
            <person name="Goeker M."/>
        </authorList>
    </citation>
    <scope>NUCLEOTIDE SEQUENCE [LARGE SCALE GENOMIC DNA]</scope>
    <source>
        <strain evidence="2 3">DSM 17498</strain>
    </source>
</reference>